<comment type="caution">
    <text evidence="2">The sequence shown here is derived from an EMBL/GenBank/DDBJ whole genome shotgun (WGS) entry which is preliminary data.</text>
</comment>
<protein>
    <recommendedName>
        <fullName evidence="4">Secreted protein</fullName>
    </recommendedName>
</protein>
<keyword evidence="3" id="KW-1185">Reference proteome</keyword>
<evidence type="ECO:0000256" key="1">
    <source>
        <dbReference type="SAM" id="SignalP"/>
    </source>
</evidence>
<feature type="chain" id="PRO_5021213119" description="Secreted protein" evidence="1">
    <location>
        <begin position="19"/>
        <end position="131"/>
    </location>
</feature>
<reference evidence="2 3" key="1">
    <citation type="journal article" date="2019" name="Sci. Rep.">
        <title>Orb-weaving spider Araneus ventricosus genome elucidates the spidroin gene catalogue.</title>
        <authorList>
            <person name="Kono N."/>
            <person name="Nakamura H."/>
            <person name="Ohtoshi R."/>
            <person name="Moran D.A.P."/>
            <person name="Shinohara A."/>
            <person name="Yoshida Y."/>
            <person name="Fujiwara M."/>
            <person name="Mori M."/>
            <person name="Tomita M."/>
            <person name="Arakawa K."/>
        </authorList>
    </citation>
    <scope>NUCLEOTIDE SEQUENCE [LARGE SCALE GENOMIC DNA]</scope>
</reference>
<sequence>MSLLFLIHVLVVPPGVASRRRNGVPPGVAIPVNGITQPYTITTLCWRFIHAGGASRELRPVVGMGHLNSNTPSQHRWVSSPRASWCLQELSVLPSSEWGVTQLHTITTPLASHPRTGGSMSCVLSFEWGKS</sequence>
<feature type="signal peptide" evidence="1">
    <location>
        <begin position="1"/>
        <end position="18"/>
    </location>
</feature>
<evidence type="ECO:0000313" key="2">
    <source>
        <dbReference type="EMBL" id="GBO34897.1"/>
    </source>
</evidence>
<evidence type="ECO:0008006" key="4">
    <source>
        <dbReference type="Google" id="ProtNLM"/>
    </source>
</evidence>
<accession>A0A4Y2WFQ1</accession>
<evidence type="ECO:0000313" key="3">
    <source>
        <dbReference type="Proteomes" id="UP000499080"/>
    </source>
</evidence>
<gene>
    <name evidence="2" type="ORF">AVEN_231821_1</name>
</gene>
<name>A0A4Y2WFQ1_ARAVE</name>
<organism evidence="2 3">
    <name type="scientific">Araneus ventricosus</name>
    <name type="common">Orbweaver spider</name>
    <name type="synonym">Epeira ventricosa</name>
    <dbReference type="NCBI Taxonomy" id="182803"/>
    <lineage>
        <taxon>Eukaryota</taxon>
        <taxon>Metazoa</taxon>
        <taxon>Ecdysozoa</taxon>
        <taxon>Arthropoda</taxon>
        <taxon>Chelicerata</taxon>
        <taxon>Arachnida</taxon>
        <taxon>Araneae</taxon>
        <taxon>Araneomorphae</taxon>
        <taxon>Entelegynae</taxon>
        <taxon>Araneoidea</taxon>
        <taxon>Araneidae</taxon>
        <taxon>Araneus</taxon>
    </lineage>
</organism>
<dbReference type="EMBL" id="BGPR01058808">
    <property type="protein sequence ID" value="GBO34897.1"/>
    <property type="molecule type" value="Genomic_DNA"/>
</dbReference>
<dbReference type="Proteomes" id="UP000499080">
    <property type="component" value="Unassembled WGS sequence"/>
</dbReference>
<keyword evidence="1" id="KW-0732">Signal</keyword>
<dbReference type="AlphaFoldDB" id="A0A4Y2WFQ1"/>
<proteinExistence type="predicted"/>